<evidence type="ECO:0000313" key="2">
    <source>
        <dbReference type="EMBL" id="KAJ6999472.1"/>
    </source>
</evidence>
<reference evidence="2 3" key="1">
    <citation type="journal article" date="2023" name="Mol. Ecol. Resour.">
        <title>Chromosome-level genome assembly of a triploid poplar Populus alba 'Berolinensis'.</title>
        <authorList>
            <person name="Chen S."/>
            <person name="Yu Y."/>
            <person name="Wang X."/>
            <person name="Wang S."/>
            <person name="Zhang T."/>
            <person name="Zhou Y."/>
            <person name="He R."/>
            <person name="Meng N."/>
            <person name="Wang Y."/>
            <person name="Liu W."/>
            <person name="Liu Z."/>
            <person name="Liu J."/>
            <person name="Guo Q."/>
            <person name="Huang H."/>
            <person name="Sederoff R.R."/>
            <person name="Wang G."/>
            <person name="Qu G."/>
            <person name="Chen S."/>
        </authorList>
    </citation>
    <scope>NUCLEOTIDE SEQUENCE [LARGE SCALE GENOMIC DNA]</scope>
    <source>
        <strain evidence="2">SC-2020</strain>
    </source>
</reference>
<keyword evidence="3" id="KW-1185">Reference proteome</keyword>
<dbReference type="Proteomes" id="UP001164929">
    <property type="component" value="Chromosome 4"/>
</dbReference>
<comment type="caution">
    <text evidence="2">The sequence shown here is derived from an EMBL/GenBank/DDBJ whole genome shotgun (WGS) entry which is preliminary data.</text>
</comment>
<name>A0AAD6R0T5_9ROSI</name>
<proteinExistence type="predicted"/>
<protein>
    <submittedName>
        <fullName evidence="2">Uncharacterized protein</fullName>
    </submittedName>
</protein>
<evidence type="ECO:0000313" key="1">
    <source>
        <dbReference type="EMBL" id="KAJ6999459.1"/>
    </source>
</evidence>
<dbReference type="EMBL" id="JAQIZT010000004">
    <property type="protein sequence ID" value="KAJ6999459.1"/>
    <property type="molecule type" value="Genomic_DNA"/>
</dbReference>
<gene>
    <name evidence="1" type="ORF">NC653_010228</name>
    <name evidence="2" type="ORF">NC653_010241</name>
</gene>
<accession>A0AAD6R0T5</accession>
<sequence>MALSEEKIMALMDLFVHKLGWEAFYLPKTHQLHRIAWRKGLAEKNFRSLAFFNTPSDEFRKIDSCGFGKFPWLKILLNLRQIGMFIVRKPVLLNTEIQILMQERCRDIVSSREGFDCKSFACLIVSEAVEGIILSQAVDMLSRNNPLIGCIFWDCMFFQASVQDTRVVK</sequence>
<dbReference type="AlphaFoldDB" id="A0AAD6R0T5"/>
<evidence type="ECO:0000313" key="3">
    <source>
        <dbReference type="Proteomes" id="UP001164929"/>
    </source>
</evidence>
<organism evidence="2 3">
    <name type="scientific">Populus alba x Populus x berolinensis</name>
    <dbReference type="NCBI Taxonomy" id="444605"/>
    <lineage>
        <taxon>Eukaryota</taxon>
        <taxon>Viridiplantae</taxon>
        <taxon>Streptophyta</taxon>
        <taxon>Embryophyta</taxon>
        <taxon>Tracheophyta</taxon>
        <taxon>Spermatophyta</taxon>
        <taxon>Magnoliopsida</taxon>
        <taxon>eudicotyledons</taxon>
        <taxon>Gunneridae</taxon>
        <taxon>Pentapetalae</taxon>
        <taxon>rosids</taxon>
        <taxon>fabids</taxon>
        <taxon>Malpighiales</taxon>
        <taxon>Salicaceae</taxon>
        <taxon>Saliceae</taxon>
        <taxon>Populus</taxon>
    </lineage>
</organism>
<dbReference type="EMBL" id="JAQIZT010000004">
    <property type="protein sequence ID" value="KAJ6999472.1"/>
    <property type="molecule type" value="Genomic_DNA"/>
</dbReference>